<sequence>MAHRPSARTWARRCLQSAALMRSENGIGVTPSWKVTESGSTERIPTAPPSPGHDSESDALSESSACEWSTSSTDTGCALSFRSENSETNLQQQEAAATDAFTNDSSAGSSTSPTPSVISPERLRSSATPSRLAARLQLQVCIAEEYEANGAFAAAIPSAATAHSAAAFSCTCATTTGATLKLKSLSWDSKRVAHRSSLCFFDRSFSAAPAAAAAAAAAQQRAPPPPLRRSATASGACDAGAKPNGQRGAACVLSRSDSEVVRRAAVRPASALGATQQQRSAQQRPAQQRAVADAGGSLRSEAARPAHAGPPPGLLAEERHRFTTCPPARALARCHAATDPRPALPPRCVLLPGARSGGGSSGAQPRPRLLRLRAASVSPVVERLYQ</sequence>
<feature type="compositionally biased region" description="Low complexity" evidence="1">
    <location>
        <begin position="267"/>
        <end position="294"/>
    </location>
</feature>
<name>A0A836CH57_9STRA</name>
<feature type="region of interest" description="Disordered" evidence="1">
    <location>
        <begin position="267"/>
        <end position="316"/>
    </location>
</feature>
<keyword evidence="3" id="KW-1185">Reference proteome</keyword>
<organism evidence="2 3">
    <name type="scientific">Tribonema minus</name>
    <dbReference type="NCBI Taxonomy" id="303371"/>
    <lineage>
        <taxon>Eukaryota</taxon>
        <taxon>Sar</taxon>
        <taxon>Stramenopiles</taxon>
        <taxon>Ochrophyta</taxon>
        <taxon>PX clade</taxon>
        <taxon>Xanthophyceae</taxon>
        <taxon>Tribonematales</taxon>
        <taxon>Tribonemataceae</taxon>
        <taxon>Tribonema</taxon>
    </lineage>
</organism>
<feature type="region of interest" description="Disordered" evidence="1">
    <location>
        <begin position="216"/>
        <end position="249"/>
    </location>
</feature>
<feature type="compositionally biased region" description="Low complexity" evidence="1">
    <location>
        <begin position="105"/>
        <end position="116"/>
    </location>
</feature>
<accession>A0A836CH57</accession>
<proteinExistence type="predicted"/>
<comment type="caution">
    <text evidence="2">The sequence shown here is derived from an EMBL/GenBank/DDBJ whole genome shotgun (WGS) entry which is preliminary data.</text>
</comment>
<protein>
    <submittedName>
        <fullName evidence="2">Uncharacterized protein</fullName>
    </submittedName>
</protein>
<feature type="compositionally biased region" description="Polar residues" evidence="1">
    <location>
        <begin position="33"/>
        <end position="43"/>
    </location>
</feature>
<evidence type="ECO:0000313" key="2">
    <source>
        <dbReference type="EMBL" id="KAG5185349.1"/>
    </source>
</evidence>
<gene>
    <name evidence="2" type="ORF">JKP88DRAFT_244452</name>
</gene>
<feature type="compositionally biased region" description="Polar residues" evidence="1">
    <location>
        <begin position="82"/>
        <end position="104"/>
    </location>
</feature>
<dbReference type="AlphaFoldDB" id="A0A836CH57"/>
<dbReference type="EMBL" id="JAFCMP010000135">
    <property type="protein sequence ID" value="KAG5185349.1"/>
    <property type="molecule type" value="Genomic_DNA"/>
</dbReference>
<evidence type="ECO:0000256" key="1">
    <source>
        <dbReference type="SAM" id="MobiDB-lite"/>
    </source>
</evidence>
<evidence type="ECO:0000313" key="3">
    <source>
        <dbReference type="Proteomes" id="UP000664859"/>
    </source>
</evidence>
<dbReference type="Proteomes" id="UP000664859">
    <property type="component" value="Unassembled WGS sequence"/>
</dbReference>
<reference evidence="2" key="1">
    <citation type="submission" date="2021-02" db="EMBL/GenBank/DDBJ databases">
        <title>First Annotated Genome of the Yellow-green Alga Tribonema minus.</title>
        <authorList>
            <person name="Mahan K.M."/>
        </authorList>
    </citation>
    <scope>NUCLEOTIDE SEQUENCE</scope>
    <source>
        <strain evidence="2">UTEX B ZZ1240</strain>
    </source>
</reference>
<feature type="compositionally biased region" description="Low complexity" evidence="1">
    <location>
        <begin position="58"/>
        <end position="73"/>
    </location>
</feature>
<feature type="region of interest" description="Disordered" evidence="1">
    <location>
        <begin position="21"/>
        <end position="128"/>
    </location>
</feature>